<dbReference type="OrthoDB" id="1368at2759"/>
<evidence type="ECO:0000256" key="2">
    <source>
        <dbReference type="ARBA" id="ARBA00022448"/>
    </source>
</evidence>
<comment type="subcellular location">
    <subcellularLocation>
        <location evidence="1">Cell membrane</location>
        <topology evidence="1">Multi-pass membrane protein</topology>
    </subcellularLocation>
</comment>
<name>A0A8E2ASI6_9APHY</name>
<keyword evidence="4 9" id="KW-0812">Transmembrane</keyword>
<protein>
    <submittedName>
        <fullName evidence="10">UPF0187-domain-containing protein</fullName>
    </submittedName>
</protein>
<dbReference type="PANTHER" id="PTHR33281">
    <property type="entry name" value="UPF0187 PROTEIN YNEE"/>
    <property type="match status" value="1"/>
</dbReference>
<evidence type="ECO:0000256" key="7">
    <source>
        <dbReference type="ARBA" id="ARBA00023136"/>
    </source>
</evidence>
<keyword evidence="6" id="KW-0406">Ion transport</keyword>
<keyword evidence="3" id="KW-1003">Cell membrane</keyword>
<accession>A0A8E2ASI6</accession>
<dbReference type="Proteomes" id="UP000250043">
    <property type="component" value="Unassembled WGS sequence"/>
</dbReference>
<reference evidence="10 11" key="1">
    <citation type="submission" date="2016-07" db="EMBL/GenBank/DDBJ databases">
        <title>Draft genome of the white-rot fungus Obba rivulosa 3A-2.</title>
        <authorList>
            <consortium name="DOE Joint Genome Institute"/>
            <person name="Miettinen O."/>
            <person name="Riley R."/>
            <person name="Acob R."/>
            <person name="Barry K."/>
            <person name="Cullen D."/>
            <person name="De Vries R."/>
            <person name="Hainaut M."/>
            <person name="Hatakka A."/>
            <person name="Henrissat B."/>
            <person name="Hilden K."/>
            <person name="Kuo R."/>
            <person name="Labutti K."/>
            <person name="Lipzen A."/>
            <person name="Makela M.R."/>
            <person name="Sandor L."/>
            <person name="Spatafora J.W."/>
            <person name="Grigoriev I.V."/>
            <person name="Hibbett D.S."/>
        </authorList>
    </citation>
    <scope>NUCLEOTIDE SEQUENCE [LARGE SCALE GENOMIC DNA]</scope>
    <source>
        <strain evidence="10 11">3A-2</strain>
    </source>
</reference>
<dbReference type="PANTHER" id="PTHR33281:SF19">
    <property type="entry name" value="VOLTAGE-DEPENDENT ANION CHANNEL-FORMING PROTEIN YNEE"/>
    <property type="match status" value="1"/>
</dbReference>
<evidence type="ECO:0000313" key="10">
    <source>
        <dbReference type="EMBL" id="OCH85912.1"/>
    </source>
</evidence>
<evidence type="ECO:0000256" key="9">
    <source>
        <dbReference type="SAM" id="Phobius"/>
    </source>
</evidence>
<feature type="region of interest" description="Disordered" evidence="8">
    <location>
        <begin position="1"/>
        <end position="22"/>
    </location>
</feature>
<feature type="transmembrane region" description="Helical" evidence="9">
    <location>
        <begin position="492"/>
        <end position="513"/>
    </location>
</feature>
<dbReference type="Pfam" id="PF25539">
    <property type="entry name" value="Bestrophin_2"/>
    <property type="match status" value="2"/>
</dbReference>
<feature type="compositionally biased region" description="Low complexity" evidence="8">
    <location>
        <begin position="295"/>
        <end position="316"/>
    </location>
</feature>
<evidence type="ECO:0000256" key="4">
    <source>
        <dbReference type="ARBA" id="ARBA00022692"/>
    </source>
</evidence>
<dbReference type="EMBL" id="KV722555">
    <property type="protein sequence ID" value="OCH85912.1"/>
    <property type="molecule type" value="Genomic_DNA"/>
</dbReference>
<dbReference type="InterPro" id="IPR044669">
    <property type="entry name" value="YneE/VCCN1/2-like"/>
</dbReference>
<evidence type="ECO:0000256" key="3">
    <source>
        <dbReference type="ARBA" id="ARBA00022475"/>
    </source>
</evidence>
<dbReference type="GO" id="GO:0005254">
    <property type="term" value="F:chloride channel activity"/>
    <property type="evidence" value="ECO:0007669"/>
    <property type="project" value="InterPro"/>
</dbReference>
<evidence type="ECO:0000256" key="8">
    <source>
        <dbReference type="SAM" id="MobiDB-lite"/>
    </source>
</evidence>
<proteinExistence type="predicted"/>
<evidence type="ECO:0000313" key="11">
    <source>
        <dbReference type="Proteomes" id="UP000250043"/>
    </source>
</evidence>
<feature type="region of interest" description="Disordered" evidence="8">
    <location>
        <begin position="295"/>
        <end position="323"/>
    </location>
</feature>
<keyword evidence="7 9" id="KW-0472">Membrane</keyword>
<gene>
    <name evidence="10" type="ORF">OBBRIDRAFT_797682</name>
</gene>
<feature type="transmembrane region" description="Helical" evidence="9">
    <location>
        <begin position="54"/>
        <end position="76"/>
    </location>
</feature>
<evidence type="ECO:0000256" key="1">
    <source>
        <dbReference type="ARBA" id="ARBA00004651"/>
    </source>
</evidence>
<keyword evidence="11" id="KW-1185">Reference proteome</keyword>
<organism evidence="10 11">
    <name type="scientific">Obba rivulosa</name>
    <dbReference type="NCBI Taxonomy" id="1052685"/>
    <lineage>
        <taxon>Eukaryota</taxon>
        <taxon>Fungi</taxon>
        <taxon>Dikarya</taxon>
        <taxon>Basidiomycota</taxon>
        <taxon>Agaricomycotina</taxon>
        <taxon>Agaricomycetes</taxon>
        <taxon>Polyporales</taxon>
        <taxon>Gelatoporiaceae</taxon>
        <taxon>Obba</taxon>
    </lineage>
</organism>
<keyword evidence="5 9" id="KW-1133">Transmembrane helix</keyword>
<sequence>MTLRVHSAHAHPQARSSTGPVLLPASATPPTHSVFIPLVPSRTFISWTFGRATVFWRIWPAVVFHTAFAAAVVSVSLRTDLHLSTPNVMLTLLGVVIGFVIAYRTGSGYDRYWQGRAGWSDVMRTSRTLARLVWIHVPPRLAPFTTDARDPPTPEEIKTLMAEKRVALNLVEGFVVALKHHLRGEVGIYYEDLYHLVKPLHGHTHQHRKHRPEPDGQPGQAAEPDALPSGIHLVTAPPSPPPPAPPRPAANLRIPLIPPINAYGSISLPPSRTPSPFPVPVSAAPYATPTMRPFPAAPARSASSSSTASFTSTSSAGERQPLLPRLVRGEGGLLARVSGDLVPFGALWSTLGCAVGVRSTRGVSGDVEYGHAEARVEDGVLHRWSEHSADAPRMRPGLTHAKHRPRVAGGGSNLPLEIVRSFSVWLSVLEARGSVPGTTLGAMFGCLASFEDSLSALERILTTPLPFVYSAHIKHTVWIYLFFLPFQLVDLFRWYTIPGVCIASFIYLGFLAAGEEIEQPFGYDENDLDLDLFCEEIVHADIERLRRMPCPNIFLGAGDKDKNKDQDIKKGTVRAEDVFGRYM</sequence>
<feature type="compositionally biased region" description="Basic residues" evidence="8">
    <location>
        <begin position="201"/>
        <end position="211"/>
    </location>
</feature>
<keyword evidence="2" id="KW-0813">Transport</keyword>
<dbReference type="AlphaFoldDB" id="A0A8E2ASI6"/>
<evidence type="ECO:0000256" key="5">
    <source>
        <dbReference type="ARBA" id="ARBA00022989"/>
    </source>
</evidence>
<feature type="transmembrane region" description="Helical" evidence="9">
    <location>
        <begin position="88"/>
        <end position="106"/>
    </location>
</feature>
<feature type="compositionally biased region" description="Pro residues" evidence="8">
    <location>
        <begin position="237"/>
        <end position="248"/>
    </location>
</feature>
<feature type="region of interest" description="Disordered" evidence="8">
    <location>
        <begin position="201"/>
        <end position="251"/>
    </location>
</feature>
<evidence type="ECO:0000256" key="6">
    <source>
        <dbReference type="ARBA" id="ARBA00023065"/>
    </source>
</evidence>
<dbReference type="GO" id="GO:0005886">
    <property type="term" value="C:plasma membrane"/>
    <property type="evidence" value="ECO:0007669"/>
    <property type="project" value="UniProtKB-SubCell"/>
</dbReference>